<dbReference type="OrthoDB" id="2860517at2"/>
<dbReference type="EMBL" id="FNJU01000007">
    <property type="protein sequence ID" value="SDP80772.1"/>
    <property type="molecule type" value="Genomic_DNA"/>
</dbReference>
<evidence type="ECO:0000313" key="1">
    <source>
        <dbReference type="EMBL" id="SDP80772.1"/>
    </source>
</evidence>
<gene>
    <name evidence="1" type="ORF">SAMN05216565_107152</name>
</gene>
<dbReference type="PROSITE" id="PS51257">
    <property type="entry name" value="PROKAR_LIPOPROTEIN"/>
    <property type="match status" value="1"/>
</dbReference>
<name>A0A1H0VQB2_9BACI</name>
<reference evidence="2" key="1">
    <citation type="submission" date="2016-10" db="EMBL/GenBank/DDBJ databases">
        <authorList>
            <person name="Varghese N."/>
            <person name="Submissions S."/>
        </authorList>
    </citation>
    <scope>NUCLEOTIDE SEQUENCE [LARGE SCALE GENOMIC DNA]</scope>
    <source>
        <strain evidence="2">IBRC-M10078</strain>
    </source>
</reference>
<organism evidence="1 2">
    <name type="scientific">Litchfieldia salsa</name>
    <dbReference type="NCBI Taxonomy" id="930152"/>
    <lineage>
        <taxon>Bacteria</taxon>
        <taxon>Bacillati</taxon>
        <taxon>Bacillota</taxon>
        <taxon>Bacilli</taxon>
        <taxon>Bacillales</taxon>
        <taxon>Bacillaceae</taxon>
        <taxon>Litchfieldia</taxon>
    </lineage>
</organism>
<sequence>MNKLFALFYIVIMVLVGCNSDDNFVTYNDQKVSLHGRISTLETNRRSGEFTNVVTDDGIPNLVSITDSNHYKSDVRKAHEVISMFDQYKTNNVRLNGNHIEVIVYQEEKSTPRQQIEAEESLRSQLLAALPRYTIEVSIKEY</sequence>
<keyword evidence="2" id="KW-1185">Reference proteome</keyword>
<evidence type="ECO:0000313" key="2">
    <source>
        <dbReference type="Proteomes" id="UP000199159"/>
    </source>
</evidence>
<dbReference type="Proteomes" id="UP000199159">
    <property type="component" value="Unassembled WGS sequence"/>
</dbReference>
<dbReference type="RefSeq" id="WP_090855874.1">
    <property type="nucleotide sequence ID" value="NZ_FNJU01000007.1"/>
</dbReference>
<proteinExistence type="predicted"/>
<protein>
    <submittedName>
        <fullName evidence="1">Uncharacterized protein</fullName>
    </submittedName>
</protein>
<accession>A0A1H0VQB2</accession>
<dbReference type="AlphaFoldDB" id="A0A1H0VQB2"/>